<comment type="caution">
    <text evidence="1">The sequence shown here is derived from an EMBL/GenBank/DDBJ whole genome shotgun (WGS) entry which is preliminary data.</text>
</comment>
<evidence type="ECO:0000313" key="2">
    <source>
        <dbReference type="Proteomes" id="UP001164539"/>
    </source>
</evidence>
<accession>A0ACC1XYN6</accession>
<protein>
    <submittedName>
        <fullName evidence="1">S-acyltransferase</fullName>
    </submittedName>
</protein>
<dbReference type="EMBL" id="CM051399">
    <property type="protein sequence ID" value="KAJ4716042.1"/>
    <property type="molecule type" value="Genomic_DNA"/>
</dbReference>
<evidence type="ECO:0000313" key="1">
    <source>
        <dbReference type="EMBL" id="KAJ4716042.1"/>
    </source>
</evidence>
<gene>
    <name evidence="1" type="ORF">OWV82_011115</name>
</gene>
<keyword evidence="2" id="KW-1185">Reference proteome</keyword>
<sequence>MASSEIEVVSSTEANTHQNQNDNQAVVVDVFTASAYGDFEKLRKFVEEDGSSVSQPDINGYYALQWAALNNFADIAHYIIEHGGDVNATDNNYQTALHWAAVRGSIAVADVLLQNGARVEAVDINGYRAVHVAAQYGQTTFLNHIVAKYHADYDAPDNEGRSPSSLAIFGCLKLFHLAAYKGFADTIRLLLFRDASQGRQDRDGCTPLHWAALRGNVEACTVLVHAGTKQELMVKDKAGLTPIQLAYDKGHQQIALFLSNAQRAHRNRWCDKLCSGVMGDIGYAPILFCIIIILIILFINSVVAAPSLTKVTAVIGLWSWTAVSIAVASLIMFYQCASKDPGYIKRLQDVVDKHTDTEDPLLAIDLNNNSIWTGNWSQLCPTCKIIRPVRSKHCPACKRCVEQFDHHCPWISNCVGKKNKRDFFIFLCMGTLTSILGGAIAIQRIWTAIPPLPTEETWIHHVVVQHPGVVVFLFLDTLTFIAATTLTIIQASQIARNITTNESANSIRYNYLRGANGQFRNPYNHGCQKNCADFFIHGYINDDEIAWPPLQQVAR</sequence>
<name>A0ACC1XYN6_MELAZ</name>
<proteinExistence type="predicted"/>
<dbReference type="Proteomes" id="UP001164539">
    <property type="component" value="Chromosome 6"/>
</dbReference>
<reference evidence="1 2" key="1">
    <citation type="journal article" date="2023" name="Science">
        <title>Complex scaffold remodeling in plant triterpene biosynthesis.</title>
        <authorList>
            <person name="De La Pena R."/>
            <person name="Hodgson H."/>
            <person name="Liu J.C."/>
            <person name="Stephenson M.J."/>
            <person name="Martin A.C."/>
            <person name="Owen C."/>
            <person name="Harkess A."/>
            <person name="Leebens-Mack J."/>
            <person name="Jimenez L.E."/>
            <person name="Osbourn A."/>
            <person name="Sattely E.S."/>
        </authorList>
    </citation>
    <scope>NUCLEOTIDE SEQUENCE [LARGE SCALE GENOMIC DNA]</scope>
    <source>
        <strain evidence="2">cv. JPN11</strain>
        <tissue evidence="1">Leaf</tissue>
    </source>
</reference>
<organism evidence="1 2">
    <name type="scientific">Melia azedarach</name>
    <name type="common">Chinaberry tree</name>
    <dbReference type="NCBI Taxonomy" id="155640"/>
    <lineage>
        <taxon>Eukaryota</taxon>
        <taxon>Viridiplantae</taxon>
        <taxon>Streptophyta</taxon>
        <taxon>Embryophyta</taxon>
        <taxon>Tracheophyta</taxon>
        <taxon>Spermatophyta</taxon>
        <taxon>Magnoliopsida</taxon>
        <taxon>eudicotyledons</taxon>
        <taxon>Gunneridae</taxon>
        <taxon>Pentapetalae</taxon>
        <taxon>rosids</taxon>
        <taxon>malvids</taxon>
        <taxon>Sapindales</taxon>
        <taxon>Meliaceae</taxon>
        <taxon>Melia</taxon>
    </lineage>
</organism>